<gene>
    <name evidence="9" type="ORF">HYH03_006686</name>
</gene>
<protein>
    <recommendedName>
        <fullName evidence="11">Copper transporter</fullName>
    </recommendedName>
</protein>
<keyword evidence="5 7" id="KW-1133">Transmembrane helix</keyword>
<evidence type="ECO:0008006" key="11">
    <source>
        <dbReference type="Google" id="ProtNLM"/>
    </source>
</evidence>
<evidence type="ECO:0000256" key="5">
    <source>
        <dbReference type="ARBA" id="ARBA00022989"/>
    </source>
</evidence>
<evidence type="ECO:0000256" key="7">
    <source>
        <dbReference type="SAM" id="Phobius"/>
    </source>
</evidence>
<feature type="chain" id="PRO_5032870951" description="Copper transporter" evidence="8">
    <location>
        <begin position="22"/>
        <end position="597"/>
    </location>
</feature>
<feature type="transmembrane region" description="Helical" evidence="7">
    <location>
        <begin position="485"/>
        <end position="508"/>
    </location>
</feature>
<evidence type="ECO:0000256" key="2">
    <source>
        <dbReference type="ARBA" id="ARBA00006921"/>
    </source>
</evidence>
<evidence type="ECO:0000256" key="6">
    <source>
        <dbReference type="ARBA" id="ARBA00023136"/>
    </source>
</evidence>
<evidence type="ECO:0000256" key="3">
    <source>
        <dbReference type="ARBA" id="ARBA00022692"/>
    </source>
</evidence>
<evidence type="ECO:0000256" key="1">
    <source>
        <dbReference type="ARBA" id="ARBA00004370"/>
    </source>
</evidence>
<feature type="transmembrane region" description="Helical" evidence="7">
    <location>
        <begin position="415"/>
        <end position="432"/>
    </location>
</feature>
<dbReference type="GO" id="GO:0016020">
    <property type="term" value="C:membrane"/>
    <property type="evidence" value="ECO:0007669"/>
    <property type="project" value="UniProtKB-SubCell"/>
</dbReference>
<dbReference type="Pfam" id="PF04145">
    <property type="entry name" value="Ctr"/>
    <property type="match status" value="1"/>
</dbReference>
<keyword evidence="10" id="KW-1185">Reference proteome</keyword>
<keyword evidence="4" id="KW-0813">Transport</keyword>
<comment type="subcellular location">
    <subcellularLocation>
        <location evidence="1">Membrane</location>
    </subcellularLocation>
</comment>
<keyword evidence="3 7" id="KW-0812">Transmembrane</keyword>
<feature type="signal peptide" evidence="8">
    <location>
        <begin position="1"/>
        <end position="21"/>
    </location>
</feature>
<dbReference type="InterPro" id="IPR007274">
    <property type="entry name" value="Cop_transporter"/>
</dbReference>
<keyword evidence="8" id="KW-0732">Signal</keyword>
<keyword evidence="6 7" id="KW-0472">Membrane</keyword>
<dbReference type="EMBL" id="JAEHOE010000026">
    <property type="protein sequence ID" value="KAG2495075.1"/>
    <property type="molecule type" value="Genomic_DNA"/>
</dbReference>
<dbReference type="OrthoDB" id="73901at2759"/>
<reference evidence="9" key="1">
    <citation type="journal article" date="2020" name="bioRxiv">
        <title>Comparative genomics of Chlamydomonas.</title>
        <authorList>
            <person name="Craig R.J."/>
            <person name="Hasan A.R."/>
            <person name="Ness R.W."/>
            <person name="Keightley P.D."/>
        </authorList>
    </citation>
    <scope>NUCLEOTIDE SEQUENCE</scope>
    <source>
        <strain evidence="9">CCAP 11/70</strain>
    </source>
</reference>
<organism evidence="9 10">
    <name type="scientific">Edaphochlamys debaryana</name>
    <dbReference type="NCBI Taxonomy" id="47281"/>
    <lineage>
        <taxon>Eukaryota</taxon>
        <taxon>Viridiplantae</taxon>
        <taxon>Chlorophyta</taxon>
        <taxon>core chlorophytes</taxon>
        <taxon>Chlorophyceae</taxon>
        <taxon>CS clade</taxon>
        <taxon>Chlamydomonadales</taxon>
        <taxon>Chlamydomonadales incertae sedis</taxon>
        <taxon>Edaphochlamys</taxon>
    </lineage>
</organism>
<evidence type="ECO:0000256" key="4">
    <source>
        <dbReference type="ARBA" id="ARBA00022796"/>
    </source>
</evidence>
<proteinExistence type="inferred from homology"/>
<keyword evidence="4" id="KW-0187">Copper transport</keyword>
<dbReference type="Proteomes" id="UP000612055">
    <property type="component" value="Unassembled WGS sequence"/>
</dbReference>
<evidence type="ECO:0000313" key="10">
    <source>
        <dbReference type="Proteomes" id="UP000612055"/>
    </source>
</evidence>
<dbReference type="PANTHER" id="PTHR12483">
    <property type="entry name" value="SOLUTE CARRIER FAMILY 31 COPPER TRANSPORTERS"/>
    <property type="match status" value="1"/>
</dbReference>
<keyword evidence="4" id="KW-0186">Copper</keyword>
<dbReference type="GO" id="GO:0005375">
    <property type="term" value="F:copper ion transmembrane transporter activity"/>
    <property type="evidence" value="ECO:0007669"/>
    <property type="project" value="InterPro"/>
</dbReference>
<comment type="caution">
    <text evidence="9">The sequence shown here is derived from an EMBL/GenBank/DDBJ whole genome shotgun (WGS) entry which is preliminary data.</text>
</comment>
<evidence type="ECO:0000256" key="8">
    <source>
        <dbReference type="SAM" id="SignalP"/>
    </source>
</evidence>
<accession>A0A835Y325</accession>
<evidence type="ECO:0000313" key="9">
    <source>
        <dbReference type="EMBL" id="KAG2495075.1"/>
    </source>
</evidence>
<sequence>MSGLATSLLLFVSSCLALSSAHDTCGSFSWDQSALQKYCSTPGQEAYRSPACSVFRLCSGAASPPLGRGLCATERLLITLCVDQPGLPECTGFKAAFSQAADHGACLAAKSLKAASTSAAVGHMRRACSPDSTLPGCDQCNAVVCETSDPLLAYAAACTHTAAEGCEAHAALCAQEGSASAQVLCLPPRLRAAATHSSIRAADAPPTPDPCVLDSSAPACAAYTYPDASALEDIARLCGSMPDMPGCAIEAACDKHDGSVSERYCRPFTVLGTLCGDMPGMRGCESYKALCVKPGSVVAQCTQQPPIPGAPTWSQARKAVFSACDDHPMEGCSACSKGDCPDPLGSLSAICHEMPNMAVCRTLWGFCDAAGPEDLREWCAEDSSRYLPSMIMYFHQRVQELILWKEWRPMNTAQYAASIVAIVAMGVLATGLKTAKGALALQWAHDRALAGEAPVPASIWLPSGEQVRETAIKSGIMGVSLTIDYFNMLIAMTFNVGLFAAVIAGYVVGSLLFTHVLENYGAILHHRRKQHALLVRRTALSRDGTANGDVEAGVALLAGGKGGKASTSAAGLSSDEDSEEQFRLQAEEAECNCVHSA</sequence>
<dbReference type="PANTHER" id="PTHR12483:SF115">
    <property type="entry name" value="COPPER TRANSPORT PROTEIN"/>
    <property type="match status" value="1"/>
</dbReference>
<comment type="similarity">
    <text evidence="2">Belongs to the copper transporter (Ctr) (TC 1.A.56) family. SLC31A subfamily.</text>
</comment>
<name>A0A835Y325_9CHLO</name>
<dbReference type="AlphaFoldDB" id="A0A835Y325"/>
<keyword evidence="4" id="KW-0406">Ion transport</keyword>